<dbReference type="PIRSF" id="PIRSF005902">
    <property type="entry name" value="DNase_TatD"/>
    <property type="match status" value="1"/>
</dbReference>
<proteinExistence type="inferred from homology"/>
<name>A0A1G9YK77_9GAMM</name>
<dbReference type="FunFam" id="3.20.20.140:FF:000005">
    <property type="entry name" value="TatD family hydrolase"/>
    <property type="match status" value="1"/>
</dbReference>
<dbReference type="STRING" id="416873.SAMN04487951_102217"/>
<dbReference type="GO" id="GO:0005829">
    <property type="term" value="C:cytosol"/>
    <property type="evidence" value="ECO:0007669"/>
    <property type="project" value="TreeGrafter"/>
</dbReference>
<feature type="binding site" evidence="4">
    <location>
        <position position="92"/>
    </location>
    <ligand>
        <name>a divalent metal cation</name>
        <dbReference type="ChEBI" id="CHEBI:60240"/>
        <label>1</label>
    </ligand>
</feature>
<dbReference type="Pfam" id="PF01026">
    <property type="entry name" value="TatD_DNase"/>
    <property type="match status" value="1"/>
</dbReference>
<gene>
    <name evidence="5" type="ORF">SAMN04487951_102217</name>
</gene>
<dbReference type="EMBL" id="FNII01000002">
    <property type="protein sequence ID" value="SDN09568.1"/>
    <property type="molecule type" value="Genomic_DNA"/>
</dbReference>
<dbReference type="AlphaFoldDB" id="A0A1G9YK77"/>
<comment type="similarity">
    <text evidence="1">Belongs to the metallo-dependent hydrolases superfamily. TatD-type hydrolase family.</text>
</comment>
<evidence type="ECO:0000313" key="5">
    <source>
        <dbReference type="EMBL" id="SDN09568.1"/>
    </source>
</evidence>
<dbReference type="Gene3D" id="3.20.20.140">
    <property type="entry name" value="Metal-dependent hydrolases"/>
    <property type="match status" value="1"/>
</dbReference>
<dbReference type="InterPro" id="IPR001130">
    <property type="entry name" value="TatD-like"/>
</dbReference>
<dbReference type="CDD" id="cd01310">
    <property type="entry name" value="TatD_DNAse"/>
    <property type="match status" value="1"/>
</dbReference>
<dbReference type="PANTHER" id="PTHR46124:SF3">
    <property type="entry name" value="HYDROLASE"/>
    <property type="match status" value="1"/>
</dbReference>
<evidence type="ECO:0000256" key="3">
    <source>
        <dbReference type="ARBA" id="ARBA00022801"/>
    </source>
</evidence>
<keyword evidence="6" id="KW-1185">Reference proteome</keyword>
<keyword evidence="3" id="KW-0378">Hydrolase</keyword>
<dbReference type="RefSeq" id="WP_089702345.1">
    <property type="nucleotide sequence ID" value="NZ_FNII01000002.1"/>
</dbReference>
<organism evidence="5 6">
    <name type="scientific">Vreelandella arcis</name>
    <dbReference type="NCBI Taxonomy" id="416873"/>
    <lineage>
        <taxon>Bacteria</taxon>
        <taxon>Pseudomonadati</taxon>
        <taxon>Pseudomonadota</taxon>
        <taxon>Gammaproteobacteria</taxon>
        <taxon>Oceanospirillales</taxon>
        <taxon>Halomonadaceae</taxon>
        <taxon>Vreelandella</taxon>
    </lineage>
</organism>
<reference evidence="6" key="1">
    <citation type="submission" date="2016-10" db="EMBL/GenBank/DDBJ databases">
        <authorList>
            <person name="Varghese N."/>
            <person name="Submissions S."/>
        </authorList>
    </citation>
    <scope>NUCLEOTIDE SEQUENCE [LARGE SCALE GENOMIC DNA]</scope>
    <source>
        <strain evidence="6">CGMCC 1.6494</strain>
    </source>
</reference>
<accession>A0A1G9YK77</accession>
<dbReference type="GO" id="GO:0016788">
    <property type="term" value="F:hydrolase activity, acting on ester bonds"/>
    <property type="evidence" value="ECO:0007669"/>
    <property type="project" value="InterPro"/>
</dbReference>
<dbReference type="PANTHER" id="PTHR46124">
    <property type="entry name" value="D-AMINOACYL-TRNA DEACYLASE"/>
    <property type="match status" value="1"/>
</dbReference>
<dbReference type="InterPro" id="IPR018228">
    <property type="entry name" value="DNase_TatD-rel_CS"/>
</dbReference>
<feature type="binding site" evidence="4">
    <location>
        <position position="6"/>
    </location>
    <ligand>
        <name>a divalent metal cation</name>
        <dbReference type="ChEBI" id="CHEBI:60240"/>
        <label>1</label>
    </ligand>
</feature>
<dbReference type="PROSITE" id="PS01137">
    <property type="entry name" value="TATD_1"/>
    <property type="match status" value="1"/>
</dbReference>
<dbReference type="GO" id="GO:0046872">
    <property type="term" value="F:metal ion binding"/>
    <property type="evidence" value="ECO:0007669"/>
    <property type="project" value="UniProtKB-KW"/>
</dbReference>
<dbReference type="InterPro" id="IPR032466">
    <property type="entry name" value="Metal_Hydrolase"/>
</dbReference>
<evidence type="ECO:0000256" key="2">
    <source>
        <dbReference type="ARBA" id="ARBA00022723"/>
    </source>
</evidence>
<evidence type="ECO:0000313" key="6">
    <source>
        <dbReference type="Proteomes" id="UP000199677"/>
    </source>
</evidence>
<sequence>MLIDAHCHLDFAAFDQDRDAVIETAKRVGVEHFIVPGTTRQRWQQVLALGQRAEISVCAGLHPYFIADHRESDLTELDDLLNEHPEIVAVGECGIDARFGDTLPAQWDYFDAQCALAKQHALPVVVHCVKANDTVAKRLRQRGLASAGLIHAFAGSYEQAIKFVELGYVLGLGGAATYPRAKRLHRVIKALPDDSFVLETDSPDMPLSGYQGLRNEPCRVSEVCRVVAALRDQTSEHVAACSRANTLRMFRLFIRP</sequence>
<feature type="binding site" evidence="4">
    <location>
        <position position="8"/>
    </location>
    <ligand>
        <name>a divalent metal cation</name>
        <dbReference type="ChEBI" id="CHEBI:60240"/>
        <label>1</label>
    </ligand>
</feature>
<protein>
    <submittedName>
        <fullName evidence="5">TatD DNase family protein</fullName>
    </submittedName>
</protein>
<keyword evidence="2 4" id="KW-0479">Metal-binding</keyword>
<evidence type="ECO:0000256" key="4">
    <source>
        <dbReference type="PIRSR" id="PIRSR005902-1"/>
    </source>
</evidence>
<feature type="binding site" evidence="4">
    <location>
        <position position="201"/>
    </location>
    <ligand>
        <name>a divalent metal cation</name>
        <dbReference type="ChEBI" id="CHEBI:60240"/>
        <label>1</label>
    </ligand>
</feature>
<feature type="binding site" evidence="4">
    <location>
        <position position="127"/>
    </location>
    <ligand>
        <name>a divalent metal cation</name>
        <dbReference type="ChEBI" id="CHEBI:60240"/>
        <label>2</label>
    </ligand>
</feature>
<feature type="binding site" evidence="4">
    <location>
        <position position="151"/>
    </location>
    <ligand>
        <name>a divalent metal cation</name>
        <dbReference type="ChEBI" id="CHEBI:60240"/>
        <label>2</label>
    </ligand>
</feature>
<dbReference type="SUPFAM" id="SSF51556">
    <property type="entry name" value="Metallo-dependent hydrolases"/>
    <property type="match status" value="1"/>
</dbReference>
<dbReference type="Proteomes" id="UP000199677">
    <property type="component" value="Unassembled WGS sequence"/>
</dbReference>
<dbReference type="OrthoDB" id="9810005at2"/>
<evidence type="ECO:0000256" key="1">
    <source>
        <dbReference type="ARBA" id="ARBA00009275"/>
    </source>
</evidence>